<sequence>MRPDAHANGRRIFSAGRRGVPIGWLITGAAVWFTATSVPLVWRAAWATEALHERAGAGTLVAFTAAVFAFNAILLAIVAGRLSPRHTEVREAAFRRAFGVLSLVRMRAETRQASLALADGCARLVPRSSNYTGGDRVRRAAIHPPVCGSPVVRGRFAFPFRPTGHRVENRGHRP</sequence>
<dbReference type="RefSeq" id="WP_072756233.1">
    <property type="nucleotide sequence ID" value="NZ_FQUK01000030.1"/>
</dbReference>
<dbReference type="OrthoDB" id="9903803at2"/>
<feature type="transmembrane region" description="Helical" evidence="1">
    <location>
        <begin position="57"/>
        <end position="80"/>
    </location>
</feature>
<keyword evidence="1" id="KW-0812">Transmembrane</keyword>
<dbReference type="STRING" id="213588.SAMN02745204_01783"/>
<keyword evidence="1" id="KW-1133">Transmembrane helix</keyword>
<evidence type="ECO:0000256" key="1">
    <source>
        <dbReference type="SAM" id="Phobius"/>
    </source>
</evidence>
<accession>A0A1M4YV85</accession>
<feature type="transmembrane region" description="Helical" evidence="1">
    <location>
        <begin position="21"/>
        <end position="45"/>
    </location>
</feature>
<name>A0A1M4YV85_9GAMM</name>
<keyword evidence="3" id="KW-1185">Reference proteome</keyword>
<organism evidence="2 3">
    <name type="scientific">Thermomonas hydrothermalis</name>
    <dbReference type="NCBI Taxonomy" id="213588"/>
    <lineage>
        <taxon>Bacteria</taxon>
        <taxon>Pseudomonadati</taxon>
        <taxon>Pseudomonadota</taxon>
        <taxon>Gammaproteobacteria</taxon>
        <taxon>Lysobacterales</taxon>
        <taxon>Lysobacteraceae</taxon>
        <taxon>Thermomonas</taxon>
    </lineage>
</organism>
<dbReference type="EMBL" id="FQUK01000030">
    <property type="protein sequence ID" value="SHF09660.1"/>
    <property type="molecule type" value="Genomic_DNA"/>
</dbReference>
<evidence type="ECO:0000313" key="3">
    <source>
        <dbReference type="Proteomes" id="UP000242857"/>
    </source>
</evidence>
<evidence type="ECO:0000313" key="2">
    <source>
        <dbReference type="EMBL" id="SHF09660.1"/>
    </source>
</evidence>
<keyword evidence="1" id="KW-0472">Membrane</keyword>
<proteinExistence type="predicted"/>
<protein>
    <submittedName>
        <fullName evidence="2">Uncharacterized protein</fullName>
    </submittedName>
</protein>
<dbReference type="AlphaFoldDB" id="A0A1M4YV85"/>
<reference evidence="3" key="1">
    <citation type="submission" date="2016-11" db="EMBL/GenBank/DDBJ databases">
        <authorList>
            <person name="Varghese N."/>
            <person name="Submissions S."/>
        </authorList>
    </citation>
    <scope>NUCLEOTIDE SEQUENCE [LARGE SCALE GENOMIC DNA]</scope>
    <source>
        <strain evidence="3">DSM 14834</strain>
    </source>
</reference>
<gene>
    <name evidence="2" type="ORF">SAMN02745204_01783</name>
</gene>
<dbReference type="Proteomes" id="UP000242857">
    <property type="component" value="Unassembled WGS sequence"/>
</dbReference>